<keyword evidence="11" id="KW-0449">Lipoprotein</keyword>
<keyword evidence="4 8" id="KW-0812">Transmembrane</keyword>
<dbReference type="PANTHER" id="PTHR38686">
    <property type="entry name" value="APOLIPOPROTEIN N-ACYLTRANSFERASE"/>
    <property type="match status" value="1"/>
</dbReference>
<feature type="transmembrane region" description="Helical" evidence="8">
    <location>
        <begin position="216"/>
        <end position="235"/>
    </location>
</feature>
<sequence>MRPQAESGVHRPTARPQPPTRDCLGVGGCTPIRLARVLPHRLLLAVLGGVAILLAFPGYDVWWLAPVGCGALALATAGARWTTGALCGVLLGLTWFTPMFAWASTYAGPMPWLAMSAASALYPGALGALLALLQRGGAVRPLVGAAAWVLMEHARSVTPFGGFPWARLSFSQADSPLLGAVSLVAVPGLGLLVALVGGLLAVAAQRLLDRRRPDRVRALAALGAALVLVLAPLLVPRPTAGQQITVAAVQGDIPPGFTRTLTADPGTMLQRYTDRTHDLAASVRAGTTPYPDLVLWPEGATDLDPLGARTGALATERIMAAVEDVDAPVVLGGTSRRGDPDGPPWNMVFSYLPGEGLDRTYSKVYLAPFGEFMPLRPLMRHLSPWVDRIADFAAGDRPGVMPVPLRDGGQVDLGLAICFEVVVDPAVRDVVLGGADLLVVPTSNAWFGEGDQSVQHIAASRVRAVEYGRSVVHISNVGVSGLITPDGVVHERTGLFTEAVLVGELPLRSARTLALTTGPWVAPAALVVVLAGLLRARRLPR</sequence>
<feature type="domain" description="CN hydrolase" evidence="10">
    <location>
        <begin position="244"/>
        <end position="507"/>
    </location>
</feature>
<feature type="transmembrane region" description="Helical" evidence="8">
    <location>
        <begin position="79"/>
        <end position="100"/>
    </location>
</feature>
<dbReference type="InterPro" id="IPR003010">
    <property type="entry name" value="C-N_Hydrolase"/>
</dbReference>
<organism evidence="11 12">
    <name type="scientific">Ornithinimicrobium avium</name>
    <dbReference type="NCBI Taxonomy" id="2283195"/>
    <lineage>
        <taxon>Bacteria</taxon>
        <taxon>Bacillati</taxon>
        <taxon>Actinomycetota</taxon>
        <taxon>Actinomycetes</taxon>
        <taxon>Micrococcales</taxon>
        <taxon>Ornithinimicrobiaceae</taxon>
        <taxon>Ornithinimicrobium</taxon>
    </lineage>
</organism>
<name>A0A345NJN0_9MICO</name>
<comment type="pathway">
    <text evidence="8">Protein modification; lipoprotein biosynthesis (N-acyl transfer).</text>
</comment>
<dbReference type="PANTHER" id="PTHR38686:SF1">
    <property type="entry name" value="APOLIPOPROTEIN N-ACYLTRANSFERASE"/>
    <property type="match status" value="1"/>
</dbReference>
<dbReference type="NCBIfam" id="TIGR00546">
    <property type="entry name" value="lnt"/>
    <property type="match status" value="1"/>
</dbReference>
<protein>
    <recommendedName>
        <fullName evidence="8">Apolipoprotein N-acyltransferase</fullName>
        <shortName evidence="8">ALP N-acyltransferase</shortName>
        <ecNumber evidence="8">2.3.1.269</ecNumber>
    </recommendedName>
</protein>
<evidence type="ECO:0000256" key="5">
    <source>
        <dbReference type="ARBA" id="ARBA00022989"/>
    </source>
</evidence>
<comment type="function">
    <text evidence="8">Catalyzes the phospholipid dependent N-acylation of the N-terminal cysteine of apolipoprotein, the last step in lipoprotein maturation.</text>
</comment>
<evidence type="ECO:0000256" key="7">
    <source>
        <dbReference type="ARBA" id="ARBA00023315"/>
    </source>
</evidence>
<dbReference type="Pfam" id="PF20154">
    <property type="entry name" value="LNT_N"/>
    <property type="match status" value="1"/>
</dbReference>
<dbReference type="GO" id="GO:0016410">
    <property type="term" value="F:N-acyltransferase activity"/>
    <property type="evidence" value="ECO:0007669"/>
    <property type="project" value="UniProtKB-UniRule"/>
</dbReference>
<comment type="similarity">
    <text evidence="8">Belongs to the CN hydrolase family. Apolipoprotein N-acyltransferase subfamily.</text>
</comment>
<dbReference type="EC" id="2.3.1.269" evidence="8"/>
<dbReference type="HAMAP" id="MF_01148">
    <property type="entry name" value="Lnt"/>
    <property type="match status" value="1"/>
</dbReference>
<evidence type="ECO:0000313" key="11">
    <source>
        <dbReference type="EMBL" id="AXH95238.1"/>
    </source>
</evidence>
<gene>
    <name evidence="8 11" type="primary">lnt</name>
    <name evidence="11" type="ORF">DV701_02955</name>
</gene>
<keyword evidence="3 8" id="KW-0808">Transferase</keyword>
<dbReference type="GO" id="GO:0042158">
    <property type="term" value="P:lipoprotein biosynthetic process"/>
    <property type="evidence" value="ECO:0007669"/>
    <property type="project" value="UniProtKB-UniRule"/>
</dbReference>
<dbReference type="Pfam" id="PF00795">
    <property type="entry name" value="CN_hydrolase"/>
    <property type="match status" value="1"/>
</dbReference>
<evidence type="ECO:0000256" key="2">
    <source>
        <dbReference type="ARBA" id="ARBA00022475"/>
    </source>
</evidence>
<feature type="transmembrane region" description="Helical" evidence="8">
    <location>
        <begin position="42"/>
        <end position="59"/>
    </location>
</feature>
<dbReference type="InterPro" id="IPR036526">
    <property type="entry name" value="C-N_Hydrolase_sf"/>
</dbReference>
<proteinExistence type="inferred from homology"/>
<evidence type="ECO:0000256" key="1">
    <source>
        <dbReference type="ARBA" id="ARBA00004651"/>
    </source>
</evidence>
<dbReference type="InterPro" id="IPR045378">
    <property type="entry name" value="LNT_N"/>
</dbReference>
<comment type="subcellular location">
    <subcellularLocation>
        <location evidence="1 8">Cell membrane</location>
        <topology evidence="1 8">Multi-pass membrane protein</topology>
    </subcellularLocation>
</comment>
<comment type="catalytic activity">
    <reaction evidence="8">
        <text>N-terminal S-1,2-diacyl-sn-glyceryl-L-cysteinyl-[lipoprotein] + a glycerophospholipid = N-acyl-S-1,2-diacyl-sn-glyceryl-L-cysteinyl-[lipoprotein] + a 2-acyl-sn-glycero-3-phospholipid + H(+)</text>
        <dbReference type="Rhea" id="RHEA:48228"/>
        <dbReference type="Rhea" id="RHEA-COMP:14681"/>
        <dbReference type="Rhea" id="RHEA-COMP:14684"/>
        <dbReference type="ChEBI" id="CHEBI:15378"/>
        <dbReference type="ChEBI" id="CHEBI:136912"/>
        <dbReference type="ChEBI" id="CHEBI:140656"/>
        <dbReference type="ChEBI" id="CHEBI:140657"/>
        <dbReference type="ChEBI" id="CHEBI:140660"/>
        <dbReference type="EC" id="2.3.1.269"/>
    </reaction>
</comment>
<evidence type="ECO:0000256" key="8">
    <source>
        <dbReference type="HAMAP-Rule" id="MF_01148"/>
    </source>
</evidence>
<dbReference type="AlphaFoldDB" id="A0A345NJN0"/>
<dbReference type="SUPFAM" id="SSF56317">
    <property type="entry name" value="Carbon-nitrogen hydrolase"/>
    <property type="match status" value="1"/>
</dbReference>
<keyword evidence="7 8" id="KW-0012">Acyltransferase</keyword>
<keyword evidence="6 8" id="KW-0472">Membrane</keyword>
<evidence type="ECO:0000256" key="3">
    <source>
        <dbReference type="ARBA" id="ARBA00022679"/>
    </source>
</evidence>
<evidence type="ECO:0000259" key="10">
    <source>
        <dbReference type="PROSITE" id="PS50263"/>
    </source>
</evidence>
<evidence type="ECO:0000256" key="4">
    <source>
        <dbReference type="ARBA" id="ARBA00022692"/>
    </source>
</evidence>
<evidence type="ECO:0000256" key="6">
    <source>
        <dbReference type="ARBA" id="ARBA00023136"/>
    </source>
</evidence>
<dbReference type="UniPathway" id="UPA00666"/>
<feature type="transmembrane region" description="Helical" evidence="8">
    <location>
        <begin position="112"/>
        <end position="133"/>
    </location>
</feature>
<dbReference type="OrthoDB" id="9804277at2"/>
<feature type="region of interest" description="Disordered" evidence="9">
    <location>
        <begin position="1"/>
        <end position="20"/>
    </location>
</feature>
<dbReference type="CDD" id="cd07571">
    <property type="entry name" value="ALP_N-acyl_transferase"/>
    <property type="match status" value="1"/>
</dbReference>
<dbReference type="Proteomes" id="UP000253790">
    <property type="component" value="Chromosome"/>
</dbReference>
<dbReference type="InterPro" id="IPR004563">
    <property type="entry name" value="Apolipo_AcylTrfase"/>
</dbReference>
<dbReference type="GO" id="GO:0005886">
    <property type="term" value="C:plasma membrane"/>
    <property type="evidence" value="ECO:0007669"/>
    <property type="project" value="UniProtKB-SubCell"/>
</dbReference>
<dbReference type="EMBL" id="CP031229">
    <property type="protein sequence ID" value="AXH95238.1"/>
    <property type="molecule type" value="Genomic_DNA"/>
</dbReference>
<dbReference type="KEGG" id="orn:DV701_02955"/>
<keyword evidence="2 8" id="KW-1003">Cell membrane</keyword>
<accession>A0A345NJN0</accession>
<evidence type="ECO:0000313" key="12">
    <source>
        <dbReference type="Proteomes" id="UP000253790"/>
    </source>
</evidence>
<dbReference type="PROSITE" id="PS50263">
    <property type="entry name" value="CN_HYDROLASE"/>
    <property type="match status" value="1"/>
</dbReference>
<keyword evidence="12" id="KW-1185">Reference proteome</keyword>
<dbReference type="Gene3D" id="3.60.110.10">
    <property type="entry name" value="Carbon-nitrogen hydrolase"/>
    <property type="match status" value="1"/>
</dbReference>
<feature type="transmembrane region" description="Helical" evidence="8">
    <location>
        <begin position="513"/>
        <end position="534"/>
    </location>
</feature>
<keyword evidence="5 8" id="KW-1133">Transmembrane helix</keyword>
<evidence type="ECO:0000256" key="9">
    <source>
        <dbReference type="SAM" id="MobiDB-lite"/>
    </source>
</evidence>
<reference evidence="11 12" key="1">
    <citation type="submission" date="2018-07" db="EMBL/GenBank/DDBJ databases">
        <title>Complete genome sequencing of Ornithinimicrobium sp. AMA3305.</title>
        <authorList>
            <person name="Bae J.-W."/>
        </authorList>
    </citation>
    <scope>NUCLEOTIDE SEQUENCE [LARGE SCALE GENOMIC DNA]</scope>
    <source>
        <strain evidence="11 12">AMA3305</strain>
    </source>
</reference>
<feature type="transmembrane region" description="Helical" evidence="8">
    <location>
        <begin position="177"/>
        <end position="204"/>
    </location>
</feature>